<dbReference type="Pfam" id="PF04290">
    <property type="entry name" value="DctQ"/>
    <property type="match status" value="1"/>
</dbReference>
<keyword evidence="4" id="KW-0997">Cell inner membrane</keyword>
<dbReference type="InterPro" id="IPR055348">
    <property type="entry name" value="DctQ"/>
</dbReference>
<reference evidence="11" key="2">
    <citation type="submission" date="2021-04" db="EMBL/GenBank/DDBJ databases">
        <authorList>
            <person name="Gilroy R."/>
        </authorList>
    </citation>
    <scope>NUCLEOTIDE SEQUENCE</scope>
    <source>
        <strain evidence="11">ChiSxjej5B17-1746</strain>
    </source>
</reference>
<evidence type="ECO:0000256" key="7">
    <source>
        <dbReference type="ARBA" id="ARBA00023136"/>
    </source>
</evidence>
<dbReference type="PANTHER" id="PTHR35011">
    <property type="entry name" value="2,3-DIKETO-L-GULONATE TRAP TRANSPORTER SMALL PERMEASE PROTEIN YIAM"/>
    <property type="match status" value="1"/>
</dbReference>
<gene>
    <name evidence="11" type="ORF">H9874_09355</name>
</gene>
<evidence type="ECO:0000256" key="3">
    <source>
        <dbReference type="ARBA" id="ARBA00022475"/>
    </source>
</evidence>
<sequence length="168" mass="19257">MKTPFLLRLKRRWIEFWGLVFFIGVGVNFAEIICRSVFHFSIDLMFDIPIWLTIWAVMMLAGPILPDGDHVSVDMVRDHLHGVPRKVCEIVNCLATIAFGAVITYGGVVFTLQCYDFNMNIIRCISVPRWLVECCVPIGMFMFTLFAVYQLIVVVRTRYAKADKEAGE</sequence>
<dbReference type="InterPro" id="IPR007387">
    <property type="entry name" value="TRAP_DctQ"/>
</dbReference>
<feature type="transmembrane region" description="Helical" evidence="9">
    <location>
        <begin position="16"/>
        <end position="42"/>
    </location>
</feature>
<keyword evidence="5 9" id="KW-0812">Transmembrane</keyword>
<accession>A0A9D1U952</accession>
<proteinExistence type="inferred from homology"/>
<organism evidence="11 12">
    <name type="scientific">Candidatus Bilophila faecipullorum</name>
    <dbReference type="NCBI Taxonomy" id="2838482"/>
    <lineage>
        <taxon>Bacteria</taxon>
        <taxon>Pseudomonadati</taxon>
        <taxon>Thermodesulfobacteriota</taxon>
        <taxon>Desulfovibrionia</taxon>
        <taxon>Desulfovibrionales</taxon>
        <taxon>Desulfovibrionaceae</taxon>
        <taxon>Bilophila</taxon>
    </lineage>
</organism>
<dbReference type="PANTHER" id="PTHR35011:SF2">
    <property type="entry name" value="2,3-DIKETO-L-GULONATE TRAP TRANSPORTER SMALL PERMEASE PROTEIN YIAM"/>
    <property type="match status" value="1"/>
</dbReference>
<keyword evidence="3" id="KW-1003">Cell membrane</keyword>
<reference evidence="11" key="1">
    <citation type="journal article" date="2021" name="PeerJ">
        <title>Extensive microbial diversity within the chicken gut microbiome revealed by metagenomics and culture.</title>
        <authorList>
            <person name="Gilroy R."/>
            <person name="Ravi A."/>
            <person name="Getino M."/>
            <person name="Pursley I."/>
            <person name="Horton D.L."/>
            <person name="Alikhan N.F."/>
            <person name="Baker D."/>
            <person name="Gharbi K."/>
            <person name="Hall N."/>
            <person name="Watson M."/>
            <person name="Adriaenssens E.M."/>
            <person name="Foster-Nyarko E."/>
            <person name="Jarju S."/>
            <person name="Secka A."/>
            <person name="Antonio M."/>
            <person name="Oren A."/>
            <person name="Chaudhuri R.R."/>
            <person name="La Ragione R."/>
            <person name="Hildebrand F."/>
            <person name="Pallen M.J."/>
        </authorList>
    </citation>
    <scope>NUCLEOTIDE SEQUENCE</scope>
    <source>
        <strain evidence="11">ChiSxjej5B17-1746</strain>
    </source>
</reference>
<evidence type="ECO:0000256" key="5">
    <source>
        <dbReference type="ARBA" id="ARBA00022692"/>
    </source>
</evidence>
<dbReference type="GO" id="GO:0015740">
    <property type="term" value="P:C4-dicarboxylate transport"/>
    <property type="evidence" value="ECO:0007669"/>
    <property type="project" value="TreeGrafter"/>
</dbReference>
<dbReference type="Proteomes" id="UP000824264">
    <property type="component" value="Unassembled WGS sequence"/>
</dbReference>
<evidence type="ECO:0000313" key="12">
    <source>
        <dbReference type="Proteomes" id="UP000824264"/>
    </source>
</evidence>
<evidence type="ECO:0000256" key="8">
    <source>
        <dbReference type="ARBA" id="ARBA00038436"/>
    </source>
</evidence>
<keyword evidence="7 9" id="KW-0472">Membrane</keyword>
<dbReference type="GO" id="GO:0022857">
    <property type="term" value="F:transmembrane transporter activity"/>
    <property type="evidence" value="ECO:0007669"/>
    <property type="project" value="TreeGrafter"/>
</dbReference>
<protein>
    <submittedName>
        <fullName evidence="11">TRAP transporter small permease</fullName>
    </submittedName>
</protein>
<feature type="transmembrane region" description="Helical" evidence="9">
    <location>
        <begin position="130"/>
        <end position="155"/>
    </location>
</feature>
<keyword evidence="6 9" id="KW-1133">Transmembrane helix</keyword>
<keyword evidence="2" id="KW-0813">Transport</keyword>
<comment type="subcellular location">
    <subcellularLocation>
        <location evidence="1">Cell inner membrane</location>
        <topology evidence="1">Multi-pass membrane protein</topology>
    </subcellularLocation>
</comment>
<comment type="caution">
    <text evidence="11">The sequence shown here is derived from an EMBL/GenBank/DDBJ whole genome shotgun (WGS) entry which is preliminary data.</text>
</comment>
<evidence type="ECO:0000256" key="4">
    <source>
        <dbReference type="ARBA" id="ARBA00022519"/>
    </source>
</evidence>
<name>A0A9D1U952_9BACT</name>
<dbReference type="AlphaFoldDB" id="A0A9D1U952"/>
<evidence type="ECO:0000256" key="9">
    <source>
        <dbReference type="SAM" id="Phobius"/>
    </source>
</evidence>
<dbReference type="GO" id="GO:0005886">
    <property type="term" value="C:plasma membrane"/>
    <property type="evidence" value="ECO:0007669"/>
    <property type="project" value="UniProtKB-SubCell"/>
</dbReference>
<evidence type="ECO:0000259" key="10">
    <source>
        <dbReference type="Pfam" id="PF04290"/>
    </source>
</evidence>
<comment type="similarity">
    <text evidence="8">Belongs to the TRAP transporter small permease family.</text>
</comment>
<evidence type="ECO:0000256" key="1">
    <source>
        <dbReference type="ARBA" id="ARBA00004429"/>
    </source>
</evidence>
<feature type="transmembrane region" description="Helical" evidence="9">
    <location>
        <begin position="87"/>
        <end position="110"/>
    </location>
</feature>
<evidence type="ECO:0000313" key="11">
    <source>
        <dbReference type="EMBL" id="HIW79334.1"/>
    </source>
</evidence>
<feature type="domain" description="Tripartite ATP-independent periplasmic transporters DctQ component" evidence="10">
    <location>
        <begin position="25"/>
        <end position="156"/>
    </location>
</feature>
<feature type="transmembrane region" description="Helical" evidence="9">
    <location>
        <begin position="48"/>
        <end position="66"/>
    </location>
</feature>
<evidence type="ECO:0000256" key="6">
    <source>
        <dbReference type="ARBA" id="ARBA00022989"/>
    </source>
</evidence>
<dbReference type="EMBL" id="DXGI01000355">
    <property type="protein sequence ID" value="HIW79334.1"/>
    <property type="molecule type" value="Genomic_DNA"/>
</dbReference>
<evidence type="ECO:0000256" key="2">
    <source>
        <dbReference type="ARBA" id="ARBA00022448"/>
    </source>
</evidence>